<dbReference type="Proteomes" id="UP000734854">
    <property type="component" value="Unassembled WGS sequence"/>
</dbReference>
<proteinExistence type="predicted"/>
<evidence type="ECO:0000313" key="2">
    <source>
        <dbReference type="Proteomes" id="UP000734854"/>
    </source>
</evidence>
<accession>A0A8J5KH13</accession>
<name>A0A8J5KH13_ZINOF</name>
<evidence type="ECO:0000313" key="1">
    <source>
        <dbReference type="EMBL" id="KAG6476117.1"/>
    </source>
</evidence>
<comment type="caution">
    <text evidence="1">The sequence shown here is derived from an EMBL/GenBank/DDBJ whole genome shotgun (WGS) entry which is preliminary data.</text>
</comment>
<organism evidence="1 2">
    <name type="scientific">Zingiber officinale</name>
    <name type="common">Ginger</name>
    <name type="synonym">Amomum zingiber</name>
    <dbReference type="NCBI Taxonomy" id="94328"/>
    <lineage>
        <taxon>Eukaryota</taxon>
        <taxon>Viridiplantae</taxon>
        <taxon>Streptophyta</taxon>
        <taxon>Embryophyta</taxon>
        <taxon>Tracheophyta</taxon>
        <taxon>Spermatophyta</taxon>
        <taxon>Magnoliopsida</taxon>
        <taxon>Liliopsida</taxon>
        <taxon>Zingiberales</taxon>
        <taxon>Zingiberaceae</taxon>
        <taxon>Zingiber</taxon>
    </lineage>
</organism>
<reference evidence="1 2" key="1">
    <citation type="submission" date="2020-08" db="EMBL/GenBank/DDBJ databases">
        <title>Plant Genome Project.</title>
        <authorList>
            <person name="Zhang R.-G."/>
        </authorList>
    </citation>
    <scope>NUCLEOTIDE SEQUENCE [LARGE SCALE GENOMIC DNA]</scope>
    <source>
        <tissue evidence="1">Rhizome</tissue>
    </source>
</reference>
<sequence length="347" mass="38603">MEQSTSIGMSNLLDDCDMEQQTEQPSAFAFDIGMSLLANFDMTIAKLEQQIQSAGVVSDNTMYQPTAEIRNATDFNTDMEQQTEQTSAFAFDTGMSTMLANFDMTIEQLEQQIQSVGVQPAGVVSDNTMYQPTAEIRNATDFNTEIEQQTEQTSAFAFDTGMSTMLANFDMTIEQLEQQIQSVGVQPAGVVSDNTMYQPTAEIRNATDFNTDMSTLFDDCYMEQQTEQPSAFVFDTGMSTMLANFDATIEQLEQQIQSARVQPAEVVSDNIMYQLTAEIRNATDFNTDMEQQTKQPSAFAFDSGMPTMFANFDMTIEQLEQQIQSAGVISDNTMSQPTAKIRNATDF</sequence>
<keyword evidence="2" id="KW-1185">Reference proteome</keyword>
<protein>
    <submittedName>
        <fullName evidence="1">Uncharacterized protein</fullName>
    </submittedName>
</protein>
<dbReference type="AlphaFoldDB" id="A0A8J5KH13"/>
<gene>
    <name evidence="1" type="ORF">ZIOFF_065353</name>
</gene>
<dbReference type="EMBL" id="JACMSC010000018">
    <property type="protein sequence ID" value="KAG6476117.1"/>
    <property type="molecule type" value="Genomic_DNA"/>
</dbReference>